<evidence type="ECO:0000259" key="1">
    <source>
        <dbReference type="Pfam" id="PF09820"/>
    </source>
</evidence>
<dbReference type="AlphaFoldDB" id="A0A6I2UAL0"/>
<proteinExistence type="predicted"/>
<dbReference type="PANTHER" id="PTHR34825">
    <property type="entry name" value="CONSERVED PROTEIN, WITH A WEAK D-GALACTARATE DEHYDRATASE/ALTRONATE HYDROLASE DOMAIN"/>
    <property type="match status" value="1"/>
</dbReference>
<dbReference type="Pfam" id="PF08011">
    <property type="entry name" value="PDDEXK_9"/>
    <property type="match status" value="1"/>
</dbReference>
<reference evidence="2 3" key="1">
    <citation type="submission" date="2019-08" db="EMBL/GenBank/DDBJ databases">
        <title>In-depth cultivation of the pig gut microbiome towards novel bacterial diversity and tailored functional studies.</title>
        <authorList>
            <person name="Wylensek D."/>
            <person name="Hitch T.C.A."/>
            <person name="Clavel T."/>
        </authorList>
    </citation>
    <scope>NUCLEOTIDE SEQUENCE [LARGE SCALE GENOMIC DNA]</scope>
    <source>
        <strain evidence="2 3">WCA-693-APC-5D-A</strain>
    </source>
</reference>
<dbReference type="EMBL" id="VUNR01000009">
    <property type="protein sequence ID" value="MSU08548.1"/>
    <property type="molecule type" value="Genomic_DNA"/>
</dbReference>
<feature type="domain" description="AAA-ATPase-like" evidence="1">
    <location>
        <begin position="17"/>
        <end position="204"/>
    </location>
</feature>
<dbReference type="InterPro" id="IPR012547">
    <property type="entry name" value="PDDEXK_9"/>
</dbReference>
<dbReference type="GeneID" id="96778480"/>
<sequence>MGTYFNPDNGSFKQAVRSFIYVDKTELIRHTNRVLGTEYKCIALSHARRFGKSQAAGMLDAYYSLGSDSRELFAPFRIAEDRDFAKHLNKYNVIHLDISSFEGTYQDNIVAGIKKVLYNDIKRSLPDIIELDNPIATILNDVYKQTNRQLVIIIDEWDCVVRNYGDKPEVVHLYLQFLHDLFKSEESKSFLALAYITGILPIKKIENESALNNFAEYTMLDSKNLAQYFGFTEAEVRELCERFEMDFDSVKTWYNGYLINGLHMYNPNSVYSAMFNQSLDSYWRNTSSFTMINRFITLNFSGLKDDVLNMLAGGRADVNVIHFKNDFLGINSKDDALTALIHLGYLGYDAERKEAYMPNYEVATAFQSALQTGQWKEIAEAISNCDKLLWATIDKDSDKVAEMIEVAHESYTSVFKYNDENSLSCVLTMAYFTAPAYYTVIRELPSGKGFVDFAFLPRRESGNRPAILVELKVDKTAETAIRQILERRYMGVLQQYKGEIIIVGLSYDRESKHHTCEIRSIKNM</sequence>
<keyword evidence="3" id="KW-1185">Reference proteome</keyword>
<name>A0A6I2UAL0_9FIRM</name>
<dbReference type="RefSeq" id="WP_154406715.1">
    <property type="nucleotide sequence ID" value="NZ_VUNR01000009.1"/>
</dbReference>
<gene>
    <name evidence="2" type="ORF">FYJ84_06075</name>
</gene>
<dbReference type="PANTHER" id="PTHR34825:SF1">
    <property type="entry name" value="AAA-ATPASE-LIKE DOMAIN-CONTAINING PROTEIN"/>
    <property type="match status" value="1"/>
</dbReference>
<dbReference type="InterPro" id="IPR018631">
    <property type="entry name" value="AAA-ATPase-like_dom"/>
</dbReference>
<protein>
    <submittedName>
        <fullName evidence="2">AAA family ATPase</fullName>
    </submittedName>
</protein>
<evidence type="ECO:0000313" key="3">
    <source>
        <dbReference type="Proteomes" id="UP000433181"/>
    </source>
</evidence>
<comment type="caution">
    <text evidence="2">The sequence shown here is derived from an EMBL/GenBank/DDBJ whole genome shotgun (WGS) entry which is preliminary data.</text>
</comment>
<evidence type="ECO:0000313" key="2">
    <source>
        <dbReference type="EMBL" id="MSU08548.1"/>
    </source>
</evidence>
<dbReference type="Proteomes" id="UP000433181">
    <property type="component" value="Unassembled WGS sequence"/>
</dbReference>
<accession>A0A6I2UAL0</accession>
<dbReference type="Pfam" id="PF09820">
    <property type="entry name" value="AAA-ATPase_like"/>
    <property type="match status" value="1"/>
</dbReference>
<organism evidence="2 3">
    <name type="scientific">Anaerovibrio slackiae</name>
    <dbReference type="NCBI Taxonomy" id="2652309"/>
    <lineage>
        <taxon>Bacteria</taxon>
        <taxon>Bacillati</taxon>
        <taxon>Bacillota</taxon>
        <taxon>Negativicutes</taxon>
        <taxon>Selenomonadales</taxon>
        <taxon>Selenomonadaceae</taxon>
        <taxon>Anaerovibrio</taxon>
    </lineage>
</organism>